<keyword evidence="16" id="KW-1185">Reference proteome</keyword>
<evidence type="ECO:0000256" key="11">
    <source>
        <dbReference type="ARBA" id="ARBA00023049"/>
    </source>
</evidence>
<dbReference type="RefSeq" id="WP_125992205.1">
    <property type="nucleotide sequence ID" value="NZ_CP046640.1"/>
</dbReference>
<gene>
    <name evidence="15" type="ORF">GM661_11095</name>
</gene>
<proteinExistence type="inferred from homology"/>
<evidence type="ECO:0000256" key="2">
    <source>
        <dbReference type="ARBA" id="ARBA00004651"/>
    </source>
</evidence>
<keyword evidence="12 13" id="KW-0472">Membrane</keyword>
<accession>A0A8A7KK49</accession>
<evidence type="ECO:0000256" key="4">
    <source>
        <dbReference type="ARBA" id="ARBA00022475"/>
    </source>
</evidence>
<protein>
    <submittedName>
        <fullName evidence="15">Site-2 protease family protein</fullName>
    </submittedName>
</protein>
<sequence length="213" mass="23481">MELILAIPILLLSLSFHEFSHGKASDMLGDPTPRMMGRLTLNPLVHLDLVGTLVLIITRRFGWAKPVIVNPRYYQNQRQGMMLVGMAGPAANFVLAFVFAMLLRSFSLITGQPLGSLLFQINYLGPGNIVEVLVNFLFLGVLMNLGLALFNLIPVPPLDGSKILRGFLPPKFDRYLYQLEGPVGMIILLVLLYTGILSSIITPILGILVNILL</sequence>
<evidence type="ECO:0000259" key="14">
    <source>
        <dbReference type="Pfam" id="PF02163"/>
    </source>
</evidence>
<evidence type="ECO:0000256" key="10">
    <source>
        <dbReference type="ARBA" id="ARBA00022989"/>
    </source>
</evidence>
<evidence type="ECO:0000313" key="15">
    <source>
        <dbReference type="EMBL" id="QTL99999.1"/>
    </source>
</evidence>
<feature type="domain" description="Peptidase M50" evidence="14">
    <location>
        <begin position="7"/>
        <end position="171"/>
    </location>
</feature>
<evidence type="ECO:0000256" key="7">
    <source>
        <dbReference type="ARBA" id="ARBA00022723"/>
    </source>
</evidence>
<feature type="transmembrane region" description="Helical" evidence="13">
    <location>
        <begin position="183"/>
        <end position="212"/>
    </location>
</feature>
<dbReference type="Proteomes" id="UP000665020">
    <property type="component" value="Chromosome"/>
</dbReference>
<reference evidence="15" key="1">
    <citation type="submission" date="2019-12" db="EMBL/GenBank/DDBJ databases">
        <authorList>
            <person name="zhang j."/>
            <person name="sun C.M."/>
        </authorList>
    </citation>
    <scope>NUCLEOTIDE SEQUENCE</scope>
    <source>
        <strain evidence="15">NS-1</strain>
    </source>
</reference>
<dbReference type="GO" id="GO:0006508">
    <property type="term" value="P:proteolysis"/>
    <property type="evidence" value="ECO:0007669"/>
    <property type="project" value="UniProtKB-KW"/>
</dbReference>
<evidence type="ECO:0000256" key="8">
    <source>
        <dbReference type="ARBA" id="ARBA00022801"/>
    </source>
</evidence>
<keyword evidence="4" id="KW-1003">Cell membrane</keyword>
<keyword evidence="10 13" id="KW-1133">Transmembrane helix</keyword>
<name>A0A8A7KK49_9FIRM</name>
<evidence type="ECO:0000313" key="16">
    <source>
        <dbReference type="Proteomes" id="UP000665020"/>
    </source>
</evidence>
<dbReference type="PANTHER" id="PTHR35864">
    <property type="entry name" value="ZINC METALLOPROTEASE MJ0611-RELATED"/>
    <property type="match status" value="1"/>
</dbReference>
<dbReference type="InterPro" id="IPR052348">
    <property type="entry name" value="Metallopeptidase_M50B"/>
</dbReference>
<evidence type="ECO:0000256" key="12">
    <source>
        <dbReference type="ARBA" id="ARBA00023136"/>
    </source>
</evidence>
<dbReference type="GO" id="GO:0008237">
    <property type="term" value="F:metallopeptidase activity"/>
    <property type="evidence" value="ECO:0007669"/>
    <property type="project" value="UniProtKB-KW"/>
</dbReference>
<keyword evidence="7" id="KW-0479">Metal-binding</keyword>
<keyword evidence="11" id="KW-0482">Metalloprotease</keyword>
<evidence type="ECO:0000256" key="1">
    <source>
        <dbReference type="ARBA" id="ARBA00001947"/>
    </source>
</evidence>
<feature type="transmembrane region" description="Helical" evidence="13">
    <location>
        <begin position="44"/>
        <end position="62"/>
    </location>
</feature>
<feature type="transmembrane region" description="Helical" evidence="13">
    <location>
        <begin position="132"/>
        <end position="153"/>
    </location>
</feature>
<keyword evidence="8" id="KW-0378">Hydrolase</keyword>
<comment type="subcellular location">
    <subcellularLocation>
        <location evidence="2">Cell membrane</location>
        <topology evidence="2">Multi-pass membrane protein</topology>
    </subcellularLocation>
</comment>
<evidence type="ECO:0000256" key="3">
    <source>
        <dbReference type="ARBA" id="ARBA00007931"/>
    </source>
</evidence>
<dbReference type="GO" id="GO:0005886">
    <property type="term" value="C:plasma membrane"/>
    <property type="evidence" value="ECO:0007669"/>
    <property type="project" value="UniProtKB-SubCell"/>
</dbReference>
<dbReference type="EMBL" id="CP046640">
    <property type="protein sequence ID" value="QTL99999.1"/>
    <property type="molecule type" value="Genomic_DNA"/>
</dbReference>
<comment type="similarity">
    <text evidence="3">Belongs to the peptidase M50B family.</text>
</comment>
<keyword evidence="5 15" id="KW-0645">Protease</keyword>
<evidence type="ECO:0000256" key="6">
    <source>
        <dbReference type="ARBA" id="ARBA00022692"/>
    </source>
</evidence>
<feature type="transmembrane region" description="Helical" evidence="13">
    <location>
        <begin position="108"/>
        <end position="125"/>
    </location>
</feature>
<evidence type="ECO:0000256" key="13">
    <source>
        <dbReference type="SAM" id="Phobius"/>
    </source>
</evidence>
<dbReference type="Pfam" id="PF02163">
    <property type="entry name" value="Peptidase_M50"/>
    <property type="match status" value="1"/>
</dbReference>
<dbReference type="KEGG" id="ifn:GM661_11095"/>
<keyword evidence="9" id="KW-0862">Zinc</keyword>
<dbReference type="AlphaFoldDB" id="A0A8A7KK49"/>
<keyword evidence="6 13" id="KW-0812">Transmembrane</keyword>
<dbReference type="PANTHER" id="PTHR35864:SF1">
    <property type="entry name" value="ZINC METALLOPROTEASE YWHC-RELATED"/>
    <property type="match status" value="1"/>
</dbReference>
<dbReference type="GO" id="GO:0046872">
    <property type="term" value="F:metal ion binding"/>
    <property type="evidence" value="ECO:0007669"/>
    <property type="project" value="UniProtKB-KW"/>
</dbReference>
<organism evidence="15 16">
    <name type="scientific">Iocasia fonsfrigidae</name>
    <dbReference type="NCBI Taxonomy" id="2682810"/>
    <lineage>
        <taxon>Bacteria</taxon>
        <taxon>Bacillati</taxon>
        <taxon>Bacillota</taxon>
        <taxon>Clostridia</taxon>
        <taxon>Halanaerobiales</taxon>
        <taxon>Halanaerobiaceae</taxon>
        <taxon>Iocasia</taxon>
    </lineage>
</organism>
<feature type="transmembrane region" description="Helical" evidence="13">
    <location>
        <begin position="83"/>
        <end position="102"/>
    </location>
</feature>
<evidence type="ECO:0000256" key="9">
    <source>
        <dbReference type="ARBA" id="ARBA00022833"/>
    </source>
</evidence>
<evidence type="ECO:0000256" key="5">
    <source>
        <dbReference type="ARBA" id="ARBA00022670"/>
    </source>
</evidence>
<dbReference type="InterPro" id="IPR008915">
    <property type="entry name" value="Peptidase_M50"/>
</dbReference>
<comment type="cofactor">
    <cofactor evidence="1">
        <name>Zn(2+)</name>
        <dbReference type="ChEBI" id="CHEBI:29105"/>
    </cofactor>
</comment>
<dbReference type="InterPro" id="IPR044537">
    <property type="entry name" value="Rip2-like"/>
</dbReference>
<dbReference type="CDD" id="cd06158">
    <property type="entry name" value="S2P-M50_like_1"/>
    <property type="match status" value="1"/>
</dbReference>